<sequence length="213" mass="22865">MSGSFDARPVAGLSGIVPELLDELERRTGLPTHRVLTPYARVEAELAAGLADCSILAWSEHRAAYAIKGCKLLALDFGVLPLRSIGPVGRVEDLLSLPVAVPRGLHVATAFDADARIPRYAVLDYAMGVRMAALRRGVYAVAGSIASIRAAARRQGLEGHFGSGLVLSQRPVTLSFSKLSAHLAQFDRIDAILNEMAADYTVQHVADRWLPLS</sequence>
<organism evidence="1 2">
    <name type="scientific">Paraburkholderia caledonica</name>
    <dbReference type="NCBI Taxonomy" id="134536"/>
    <lineage>
        <taxon>Bacteria</taxon>
        <taxon>Pseudomonadati</taxon>
        <taxon>Pseudomonadota</taxon>
        <taxon>Betaproteobacteria</taxon>
        <taxon>Burkholderiales</taxon>
        <taxon>Burkholderiaceae</taxon>
        <taxon>Paraburkholderia</taxon>
    </lineage>
</organism>
<proteinExistence type="predicted"/>
<dbReference type="AlphaFoldDB" id="A0AB73IMT2"/>
<dbReference type="Proteomes" id="UP001229486">
    <property type="component" value="Unassembled WGS sequence"/>
</dbReference>
<comment type="caution">
    <text evidence="1">The sequence shown here is derived from an EMBL/GenBank/DDBJ whole genome shotgun (WGS) entry which is preliminary data.</text>
</comment>
<gene>
    <name evidence="1" type="ORF">J2793_006796</name>
</gene>
<evidence type="ECO:0008006" key="3">
    <source>
        <dbReference type="Google" id="ProtNLM"/>
    </source>
</evidence>
<dbReference type="SUPFAM" id="SSF53850">
    <property type="entry name" value="Periplasmic binding protein-like II"/>
    <property type="match status" value="1"/>
</dbReference>
<reference evidence="1" key="1">
    <citation type="submission" date="2023-07" db="EMBL/GenBank/DDBJ databases">
        <title>Sorghum-associated microbial communities from plants grown in Nebraska, USA.</title>
        <authorList>
            <person name="Schachtman D."/>
        </authorList>
    </citation>
    <scope>NUCLEOTIDE SEQUENCE</scope>
    <source>
        <strain evidence="1">DS1061</strain>
    </source>
</reference>
<evidence type="ECO:0000313" key="1">
    <source>
        <dbReference type="EMBL" id="MDP9651321.1"/>
    </source>
</evidence>
<protein>
    <recommendedName>
        <fullName evidence="3">Solute-binding protein family 3/N-terminal domain-containing protein</fullName>
    </recommendedName>
</protein>
<dbReference type="RefSeq" id="WP_044342659.1">
    <property type="nucleotide sequence ID" value="NZ_JAURTK010000018.1"/>
</dbReference>
<dbReference type="EMBL" id="JAURTK010000018">
    <property type="protein sequence ID" value="MDP9651321.1"/>
    <property type="molecule type" value="Genomic_DNA"/>
</dbReference>
<evidence type="ECO:0000313" key="2">
    <source>
        <dbReference type="Proteomes" id="UP001229486"/>
    </source>
</evidence>
<accession>A0AB73IMT2</accession>
<name>A0AB73IMT2_9BURK</name>